<feature type="transmembrane region" description="Helical" evidence="8">
    <location>
        <begin position="419"/>
        <end position="440"/>
    </location>
</feature>
<dbReference type="PANTHER" id="PTHR30047:SF7">
    <property type="entry name" value="HIGH-AFFINITY CHOLINE TRANSPORT PROTEIN"/>
    <property type="match status" value="1"/>
</dbReference>
<gene>
    <name evidence="9" type="ORF">FH966_01625</name>
</gene>
<feature type="transmembrane region" description="Helical" evidence="8">
    <location>
        <begin position="67"/>
        <end position="87"/>
    </location>
</feature>
<name>A0A549YF62_9BACI</name>
<feature type="transmembrane region" description="Helical" evidence="8">
    <location>
        <begin position="331"/>
        <end position="353"/>
    </location>
</feature>
<dbReference type="EMBL" id="VJMZ01000001">
    <property type="protein sequence ID" value="TRM10523.1"/>
    <property type="molecule type" value="Genomic_DNA"/>
</dbReference>
<feature type="transmembrane region" description="Helical" evidence="8">
    <location>
        <begin position="212"/>
        <end position="238"/>
    </location>
</feature>
<feature type="transmembrane region" description="Helical" evidence="8">
    <location>
        <begin position="250"/>
        <end position="272"/>
    </location>
</feature>
<evidence type="ECO:0000256" key="8">
    <source>
        <dbReference type="SAM" id="Phobius"/>
    </source>
</evidence>
<feature type="transmembrane region" description="Helical" evidence="8">
    <location>
        <begin position="365"/>
        <end position="390"/>
    </location>
</feature>
<dbReference type="Pfam" id="PF02028">
    <property type="entry name" value="BCCT"/>
    <property type="match status" value="1"/>
</dbReference>
<keyword evidence="3" id="KW-0813">Transport</keyword>
<reference evidence="9 10" key="1">
    <citation type="submission" date="2019-07" db="EMBL/GenBank/DDBJ databases">
        <title>Genomic analysis of Lentibacillus sp. NKC851-2.</title>
        <authorList>
            <person name="Oh Y.J."/>
        </authorList>
    </citation>
    <scope>NUCLEOTIDE SEQUENCE [LARGE SCALE GENOMIC DNA]</scope>
    <source>
        <strain evidence="9 10">NKC851-2</strain>
    </source>
</reference>
<comment type="caution">
    <text evidence="9">The sequence shown here is derived from an EMBL/GenBank/DDBJ whole genome shotgun (WGS) entry which is preliminary data.</text>
</comment>
<evidence type="ECO:0000313" key="9">
    <source>
        <dbReference type="EMBL" id="TRM10523.1"/>
    </source>
</evidence>
<dbReference type="PANTHER" id="PTHR30047">
    <property type="entry name" value="HIGH-AFFINITY CHOLINE TRANSPORT PROTEIN-RELATED"/>
    <property type="match status" value="1"/>
</dbReference>
<evidence type="ECO:0000256" key="1">
    <source>
        <dbReference type="ARBA" id="ARBA00004651"/>
    </source>
</evidence>
<keyword evidence="6 8" id="KW-1133">Transmembrane helix</keyword>
<evidence type="ECO:0000256" key="7">
    <source>
        <dbReference type="ARBA" id="ARBA00023136"/>
    </source>
</evidence>
<keyword evidence="10" id="KW-1185">Reference proteome</keyword>
<protein>
    <submittedName>
        <fullName evidence="9">BCCT family transporter</fullName>
    </submittedName>
</protein>
<keyword evidence="5 8" id="KW-0812">Transmembrane</keyword>
<dbReference type="InterPro" id="IPR000060">
    <property type="entry name" value="BCCT_transptr"/>
</dbReference>
<comment type="subcellular location">
    <subcellularLocation>
        <location evidence="1">Cell membrane</location>
        <topology evidence="1">Multi-pass membrane protein</topology>
    </subcellularLocation>
</comment>
<feature type="transmembrane region" description="Helical" evidence="8">
    <location>
        <begin position="164"/>
        <end position="183"/>
    </location>
</feature>
<organism evidence="9 10">
    <name type="scientific">Lentibacillus cibarius</name>
    <dbReference type="NCBI Taxonomy" id="2583219"/>
    <lineage>
        <taxon>Bacteria</taxon>
        <taxon>Bacillati</taxon>
        <taxon>Bacillota</taxon>
        <taxon>Bacilli</taxon>
        <taxon>Bacillales</taxon>
        <taxon>Bacillaceae</taxon>
        <taxon>Lentibacillus</taxon>
    </lineage>
</organism>
<evidence type="ECO:0000256" key="5">
    <source>
        <dbReference type="ARBA" id="ARBA00022692"/>
    </source>
</evidence>
<dbReference type="Proteomes" id="UP000319280">
    <property type="component" value="Unassembled WGS sequence"/>
</dbReference>
<feature type="transmembrane region" description="Helical" evidence="8">
    <location>
        <begin position="487"/>
        <end position="510"/>
    </location>
</feature>
<dbReference type="AlphaFoldDB" id="A0A549YF62"/>
<feature type="transmembrane region" description="Helical" evidence="8">
    <location>
        <begin position="108"/>
        <end position="127"/>
    </location>
</feature>
<keyword evidence="7 8" id="KW-0472">Membrane</keyword>
<evidence type="ECO:0000256" key="4">
    <source>
        <dbReference type="ARBA" id="ARBA00022475"/>
    </source>
</evidence>
<evidence type="ECO:0000256" key="3">
    <source>
        <dbReference type="ARBA" id="ARBA00022448"/>
    </source>
</evidence>
<accession>A0A549YF62</accession>
<evidence type="ECO:0000313" key="10">
    <source>
        <dbReference type="Proteomes" id="UP000319280"/>
    </source>
</evidence>
<proteinExistence type="inferred from homology"/>
<keyword evidence="4" id="KW-1003">Cell membrane</keyword>
<dbReference type="GO" id="GO:0022857">
    <property type="term" value="F:transmembrane transporter activity"/>
    <property type="evidence" value="ECO:0007669"/>
    <property type="project" value="InterPro"/>
</dbReference>
<dbReference type="GO" id="GO:0005886">
    <property type="term" value="C:plasma membrane"/>
    <property type="evidence" value="ECO:0007669"/>
    <property type="project" value="UniProtKB-SubCell"/>
</dbReference>
<feature type="transmembrane region" description="Helical" evidence="8">
    <location>
        <begin position="461"/>
        <end position="481"/>
    </location>
</feature>
<evidence type="ECO:0000256" key="6">
    <source>
        <dbReference type="ARBA" id="ARBA00022989"/>
    </source>
</evidence>
<evidence type="ECO:0000256" key="2">
    <source>
        <dbReference type="ARBA" id="ARBA00005658"/>
    </source>
</evidence>
<feature type="transmembrane region" description="Helical" evidence="8">
    <location>
        <begin position="284"/>
        <end position="304"/>
    </location>
</feature>
<sequence>MFDESQATNQGGKLLEDNVKSDKQSVDLPVLVISGGLLLLFVVVALINQQFITNVVNNSFSFSVKYFGPIFQFVMIGTFFIALYLGFSKYGRIRLGNMDQPEISTFKWVSIIMCTLLAGGGVFWAAAEPLNHFLTVPPHFDNVSAGTQEAVTPALATSFVDWGFLAWAILGTLGTFVFMYAHYHKGAPLKPRALLYPFFGNKIMKNSALGTFVDAFSIISVAAGTIGPIGFLGLQAGYGVNALFGIPNTFLVQSLIIIILVAVAAISAVTGIHKGIQFLSSYNVILALFLIGTVLVVGPGLFLFNSYLESFGMYVQNFISMNTFRGDKAWLSGWTVFFFAWFLGYGPMMAIFVGRISRGRTIREIVTAVAVIAPVVTTFWFTVVGGTGIFQEIANPGSVSEALASNGAPAAMVAITQQLPFGTILGFLFLIATIVFVLTTTDSMSLTISMAITGNGDPSKYLRVFWAILMGIVATVLLAIGESSISALQSFIVVAAVPVSLLLLTTFWTAPLVCRKLAREQQIDQVRTVNVSQKEATGYEELAR</sequence>
<comment type="similarity">
    <text evidence="2">Belongs to the BCCT transporter (TC 2.A.15) family.</text>
</comment>
<feature type="transmembrane region" description="Helical" evidence="8">
    <location>
        <begin position="28"/>
        <end position="47"/>
    </location>
</feature>